<dbReference type="InterPro" id="IPR015995">
    <property type="entry name" value="MlrC_N"/>
</dbReference>
<evidence type="ECO:0000259" key="2">
    <source>
        <dbReference type="Pfam" id="PF07364"/>
    </source>
</evidence>
<dbReference type="Pfam" id="PF07364">
    <property type="entry name" value="DUF1485"/>
    <property type="match status" value="1"/>
</dbReference>
<reference evidence="3" key="1">
    <citation type="submission" date="2020-05" db="EMBL/GenBank/DDBJ databases">
        <title>Sulfur intermediates as new biogeochemical hubs in an aquatic model microbial ecosystem.</title>
        <authorList>
            <person name="Vigneron A."/>
        </authorList>
    </citation>
    <scope>NUCLEOTIDE SEQUENCE</scope>
    <source>
        <strain evidence="3">Bin.250</strain>
    </source>
</reference>
<feature type="domain" description="Microcystin LR degradation protein MlrC C-terminal" evidence="1">
    <location>
        <begin position="314"/>
        <end position="458"/>
    </location>
</feature>
<sequence length="489" mass="54038">MKIAVLRFQHETCTFCPGGDVAIEDWTRTRAPDQGAAVLQAGGYVKGFSAAMSEYSGVELIGLTSPEGVFGGSSRSWSTQDTFEHFMGLMLTDLKANLPVDGVYLALHGAMAVRGIPRPEAEIAKRVRQVVGGAVPIVATFDLHANEDEEFLKWADMAFVTKRYPHYDTSVQGARAARALVRMARGNYIPTTATRKPGVITPTVLQWTGKSPAMDIMERARRWEARETDVFVSVAFGFPWADVPDVGHTVQVMTNNDQALANRIAEDMEEFMWRTREGMFGEVFMMPAEAVSKTIRAIETGHKPVVLADYSDRNGDSTYILDEVIKQGLSKVLLGSIRDEHVIRKLTQDEVEVGEAFDMMVGGFAADSSGEPVRVKGALRYFGEGMGFEKIAIVQFGNSNTLIITPALEQVIWKSQYEVGGVNPDDYDVLMTKSRVHFRRGFDETGYAKSIFVVDAPGDFVGTVRLDALTFENVDLTELYPYGIPPSRR</sequence>
<proteinExistence type="predicted"/>
<comment type="caution">
    <text evidence="3">The sequence shown here is derived from an EMBL/GenBank/DDBJ whole genome shotgun (WGS) entry which is preliminary data.</text>
</comment>
<name>A0A972VXL0_9GAMM</name>
<dbReference type="AlphaFoldDB" id="A0A972VXL0"/>
<evidence type="ECO:0000313" key="3">
    <source>
        <dbReference type="EMBL" id="NQV64462.1"/>
    </source>
</evidence>
<dbReference type="Pfam" id="PF07171">
    <property type="entry name" value="MlrC_C"/>
    <property type="match status" value="1"/>
</dbReference>
<dbReference type="InterPro" id="IPR010799">
    <property type="entry name" value="MlrC_C"/>
</dbReference>
<dbReference type="Proteomes" id="UP000754644">
    <property type="component" value="Unassembled WGS sequence"/>
</dbReference>
<evidence type="ECO:0000259" key="1">
    <source>
        <dbReference type="Pfam" id="PF07171"/>
    </source>
</evidence>
<gene>
    <name evidence="3" type="ORF">HQ497_03765</name>
</gene>
<organism evidence="3 4">
    <name type="scientific">SAR86 cluster bacterium</name>
    <dbReference type="NCBI Taxonomy" id="2030880"/>
    <lineage>
        <taxon>Bacteria</taxon>
        <taxon>Pseudomonadati</taxon>
        <taxon>Pseudomonadota</taxon>
        <taxon>Gammaproteobacteria</taxon>
        <taxon>SAR86 cluster</taxon>
    </lineage>
</organism>
<protein>
    <submittedName>
        <fullName evidence="3">M81 family metallopeptidase</fullName>
    </submittedName>
</protein>
<feature type="domain" description="Microcystin LR degradation protein MlrC N-terminal" evidence="2">
    <location>
        <begin position="2"/>
        <end position="293"/>
    </location>
</feature>
<accession>A0A972VXL0</accession>
<dbReference type="EMBL" id="JABMOJ010000135">
    <property type="protein sequence ID" value="NQV64462.1"/>
    <property type="molecule type" value="Genomic_DNA"/>
</dbReference>
<evidence type="ECO:0000313" key="4">
    <source>
        <dbReference type="Proteomes" id="UP000754644"/>
    </source>
</evidence>